<sequence>MPHSARIFSFSRPDHLQRHVQDCHLRYFDPDALLWCPHPSCPDALDGVEDFQGHALIVHNVRRLERVNVFFNDLCKFGSDASSRNACWTVPSGRLIDTIHHDASPALLDGLNESWLETYRATIVAKS</sequence>
<protein>
    <submittedName>
        <fullName evidence="1">Uncharacterized protein</fullName>
    </submittedName>
</protein>
<evidence type="ECO:0000313" key="2">
    <source>
        <dbReference type="Proteomes" id="UP000242814"/>
    </source>
</evidence>
<comment type="caution">
    <text evidence="1">The sequence shown here is derived from an EMBL/GenBank/DDBJ whole genome shotgun (WGS) entry which is preliminary data.</text>
</comment>
<proteinExistence type="predicted"/>
<accession>A0A1D2JKR8</accession>
<dbReference type="Proteomes" id="UP000242814">
    <property type="component" value="Unassembled WGS sequence"/>
</dbReference>
<name>A0A1D2JKR8_PARBR</name>
<evidence type="ECO:0000313" key="1">
    <source>
        <dbReference type="EMBL" id="ODH39912.1"/>
    </source>
</evidence>
<dbReference type="VEuPathDB" id="FungiDB:PADG_12340"/>
<reference evidence="1 2" key="1">
    <citation type="submission" date="2016-06" db="EMBL/GenBank/DDBJ databases">
        <authorList>
            <person name="Kjaerup R.B."/>
            <person name="Dalgaard T.S."/>
            <person name="Juul-Madsen H.R."/>
        </authorList>
    </citation>
    <scope>NUCLEOTIDE SEQUENCE [LARGE SCALE GENOMIC DNA]</scope>
    <source>
        <strain evidence="1 2">Pb300</strain>
    </source>
</reference>
<dbReference type="VEuPathDB" id="FungiDB:PABG_12303"/>
<dbReference type="EMBL" id="LZYO01000046">
    <property type="protein sequence ID" value="ODH39912.1"/>
    <property type="molecule type" value="Genomic_DNA"/>
</dbReference>
<gene>
    <name evidence="1" type="ORF">ACO22_01741</name>
</gene>
<dbReference type="AlphaFoldDB" id="A0A1D2JKR8"/>
<organism evidence="1 2">
    <name type="scientific">Paracoccidioides brasiliensis</name>
    <dbReference type="NCBI Taxonomy" id="121759"/>
    <lineage>
        <taxon>Eukaryota</taxon>
        <taxon>Fungi</taxon>
        <taxon>Dikarya</taxon>
        <taxon>Ascomycota</taxon>
        <taxon>Pezizomycotina</taxon>
        <taxon>Eurotiomycetes</taxon>
        <taxon>Eurotiomycetidae</taxon>
        <taxon>Onygenales</taxon>
        <taxon>Ajellomycetaceae</taxon>
        <taxon>Paracoccidioides</taxon>
    </lineage>
</organism>